<protein>
    <submittedName>
        <fullName evidence="2">Uncharacterized protein</fullName>
    </submittedName>
</protein>
<reference evidence="2 3" key="1">
    <citation type="journal article" date="2015" name="BMC Genomics">
        <title>Insights from the genome of Ophiocordyceps polyrhachis-furcata to pathogenicity and host specificity in insect fungi.</title>
        <authorList>
            <person name="Wichadakul D."/>
            <person name="Kobmoo N."/>
            <person name="Ingsriswang S."/>
            <person name="Tangphatsornruang S."/>
            <person name="Chantasingh D."/>
            <person name="Luangsa-ard J.J."/>
            <person name="Eurwilaichitr L."/>
        </authorList>
    </citation>
    <scope>NUCLEOTIDE SEQUENCE [LARGE SCALE GENOMIC DNA]</scope>
    <source>
        <strain evidence="2 3">BCC 54312</strain>
    </source>
</reference>
<evidence type="ECO:0000256" key="1">
    <source>
        <dbReference type="SAM" id="MobiDB-lite"/>
    </source>
</evidence>
<name>A0A367L592_9HYPO</name>
<comment type="caution">
    <text evidence="2">The sequence shown here is derived from an EMBL/GenBank/DDBJ whole genome shotgun (WGS) entry which is preliminary data.</text>
</comment>
<feature type="compositionally biased region" description="Basic and acidic residues" evidence="1">
    <location>
        <begin position="1"/>
        <end position="11"/>
    </location>
</feature>
<dbReference type="EMBL" id="LKCN02000014">
    <property type="protein sequence ID" value="RCI09581.1"/>
    <property type="molecule type" value="Genomic_DNA"/>
</dbReference>
<organism evidence="2 3">
    <name type="scientific">Ophiocordyceps polyrhachis-furcata BCC 54312</name>
    <dbReference type="NCBI Taxonomy" id="1330021"/>
    <lineage>
        <taxon>Eukaryota</taxon>
        <taxon>Fungi</taxon>
        <taxon>Dikarya</taxon>
        <taxon>Ascomycota</taxon>
        <taxon>Pezizomycotina</taxon>
        <taxon>Sordariomycetes</taxon>
        <taxon>Hypocreomycetidae</taxon>
        <taxon>Hypocreales</taxon>
        <taxon>Ophiocordycipitaceae</taxon>
        <taxon>Ophiocordyceps</taxon>
    </lineage>
</organism>
<proteinExistence type="predicted"/>
<dbReference type="Proteomes" id="UP000253664">
    <property type="component" value="Unassembled WGS sequence"/>
</dbReference>
<gene>
    <name evidence="2" type="ORF">L249_4124</name>
</gene>
<sequence length="115" mass="13084">MTKRCQRTDQAKKKRSRSKETRDQPSPMPPQRRLPPSEEVWPHQLPGIFFLSQRVAATPSCGRLLFTPNSLKREQRKRKQLPSSSTIPSTTIIASTIHHIPEKILSSVYAVNLVA</sequence>
<dbReference type="AlphaFoldDB" id="A0A367L592"/>
<feature type="region of interest" description="Disordered" evidence="1">
    <location>
        <begin position="1"/>
        <end position="40"/>
    </location>
</feature>
<evidence type="ECO:0000313" key="2">
    <source>
        <dbReference type="EMBL" id="RCI09581.1"/>
    </source>
</evidence>
<accession>A0A367L592</accession>
<evidence type="ECO:0000313" key="3">
    <source>
        <dbReference type="Proteomes" id="UP000253664"/>
    </source>
</evidence>
<keyword evidence="3" id="KW-1185">Reference proteome</keyword>